<keyword evidence="2" id="KW-1185">Reference proteome</keyword>
<protein>
    <submittedName>
        <fullName evidence="1">Calcium-transporting ATPase 9 plasma membrane-type protein</fullName>
    </submittedName>
</protein>
<dbReference type="Proteomes" id="UP000265520">
    <property type="component" value="Unassembled WGS sequence"/>
</dbReference>
<dbReference type="EMBL" id="LXQA010171227">
    <property type="protein sequence ID" value="MCI29243.1"/>
    <property type="molecule type" value="Genomic_DNA"/>
</dbReference>
<evidence type="ECO:0000313" key="1">
    <source>
        <dbReference type="EMBL" id="MCI29243.1"/>
    </source>
</evidence>
<accession>A0A392QY02</accession>
<reference evidence="1 2" key="1">
    <citation type="journal article" date="2018" name="Front. Plant Sci.">
        <title>Red Clover (Trifolium pratense) and Zigzag Clover (T. medium) - A Picture of Genomic Similarities and Differences.</title>
        <authorList>
            <person name="Dluhosova J."/>
            <person name="Istvanek J."/>
            <person name="Nedelnik J."/>
            <person name="Repkova J."/>
        </authorList>
    </citation>
    <scope>NUCLEOTIDE SEQUENCE [LARGE SCALE GENOMIC DNA]</scope>
    <source>
        <strain evidence="2">cv. 10/8</strain>
        <tissue evidence="1">Leaf</tissue>
    </source>
</reference>
<sequence length="50" mass="5416">MTLQMTVVEAYAGRNKLNPPDDSSLLHPEALSLINESIAQNSTGNVFLSK</sequence>
<name>A0A392QY02_9FABA</name>
<comment type="caution">
    <text evidence="1">The sequence shown here is derived from an EMBL/GenBank/DDBJ whole genome shotgun (WGS) entry which is preliminary data.</text>
</comment>
<evidence type="ECO:0000313" key="2">
    <source>
        <dbReference type="Proteomes" id="UP000265520"/>
    </source>
</evidence>
<organism evidence="1 2">
    <name type="scientific">Trifolium medium</name>
    <dbReference type="NCBI Taxonomy" id="97028"/>
    <lineage>
        <taxon>Eukaryota</taxon>
        <taxon>Viridiplantae</taxon>
        <taxon>Streptophyta</taxon>
        <taxon>Embryophyta</taxon>
        <taxon>Tracheophyta</taxon>
        <taxon>Spermatophyta</taxon>
        <taxon>Magnoliopsida</taxon>
        <taxon>eudicotyledons</taxon>
        <taxon>Gunneridae</taxon>
        <taxon>Pentapetalae</taxon>
        <taxon>rosids</taxon>
        <taxon>fabids</taxon>
        <taxon>Fabales</taxon>
        <taxon>Fabaceae</taxon>
        <taxon>Papilionoideae</taxon>
        <taxon>50 kb inversion clade</taxon>
        <taxon>NPAAA clade</taxon>
        <taxon>Hologalegina</taxon>
        <taxon>IRL clade</taxon>
        <taxon>Trifolieae</taxon>
        <taxon>Trifolium</taxon>
    </lineage>
</organism>
<proteinExistence type="predicted"/>
<feature type="non-terminal residue" evidence="1">
    <location>
        <position position="50"/>
    </location>
</feature>
<dbReference type="AlphaFoldDB" id="A0A392QY02"/>